<dbReference type="AlphaFoldDB" id="A0A2H1VYV0"/>
<evidence type="ECO:0000313" key="3">
    <source>
        <dbReference type="EMBL" id="SOQ45983.1"/>
    </source>
</evidence>
<proteinExistence type="predicted"/>
<reference evidence="3" key="1">
    <citation type="submission" date="2016-07" db="EMBL/GenBank/DDBJ databases">
        <authorList>
            <person name="Bretaudeau A."/>
        </authorList>
    </citation>
    <scope>NUCLEOTIDE SEQUENCE</scope>
    <source>
        <strain evidence="3">Rice</strain>
        <tissue evidence="3">Whole body</tissue>
    </source>
</reference>
<evidence type="ECO:0000256" key="2">
    <source>
        <dbReference type="SAM" id="Phobius"/>
    </source>
</evidence>
<keyword evidence="2" id="KW-0472">Membrane</keyword>
<feature type="compositionally biased region" description="Basic residues" evidence="1">
    <location>
        <begin position="18"/>
        <end position="27"/>
    </location>
</feature>
<name>A0A2H1VYV0_SPOFR</name>
<sequence length="143" mass="16107">MVQPTRATAADWCEAGGKVRRAARRRTTPSPAPRRPELLQNVDVPPTRTKHFASSFLVITYHQGQSRKIQCTLTLLSKQHSQTRKSKNTISHHLFAFVAAMIFSITFYKVSLDISVLKICEEVIINVERAMPDQKPTHTGLPV</sequence>
<protein>
    <submittedName>
        <fullName evidence="3">SFRICE_020520</fullName>
    </submittedName>
</protein>
<dbReference type="EMBL" id="ODYU01005280">
    <property type="protein sequence ID" value="SOQ45983.1"/>
    <property type="molecule type" value="Genomic_DNA"/>
</dbReference>
<keyword evidence="2" id="KW-1133">Transmembrane helix</keyword>
<gene>
    <name evidence="3" type="ORF">SFRICE_020520</name>
</gene>
<accession>A0A2H1VYV0</accession>
<keyword evidence="2" id="KW-0812">Transmembrane</keyword>
<feature type="transmembrane region" description="Helical" evidence="2">
    <location>
        <begin position="90"/>
        <end position="108"/>
    </location>
</feature>
<feature type="region of interest" description="Disordered" evidence="1">
    <location>
        <begin position="18"/>
        <end position="37"/>
    </location>
</feature>
<evidence type="ECO:0000256" key="1">
    <source>
        <dbReference type="SAM" id="MobiDB-lite"/>
    </source>
</evidence>
<organism evidence="3">
    <name type="scientific">Spodoptera frugiperda</name>
    <name type="common">Fall armyworm</name>
    <dbReference type="NCBI Taxonomy" id="7108"/>
    <lineage>
        <taxon>Eukaryota</taxon>
        <taxon>Metazoa</taxon>
        <taxon>Ecdysozoa</taxon>
        <taxon>Arthropoda</taxon>
        <taxon>Hexapoda</taxon>
        <taxon>Insecta</taxon>
        <taxon>Pterygota</taxon>
        <taxon>Neoptera</taxon>
        <taxon>Endopterygota</taxon>
        <taxon>Lepidoptera</taxon>
        <taxon>Glossata</taxon>
        <taxon>Ditrysia</taxon>
        <taxon>Noctuoidea</taxon>
        <taxon>Noctuidae</taxon>
        <taxon>Amphipyrinae</taxon>
        <taxon>Spodoptera</taxon>
    </lineage>
</organism>